<evidence type="ECO:0000313" key="8">
    <source>
        <dbReference type="EMBL" id="VDM27614.1"/>
    </source>
</evidence>
<evidence type="ECO:0000313" key="10">
    <source>
        <dbReference type="WBParaSite" id="TCNE_0000218201-mRNA-1"/>
    </source>
</evidence>
<dbReference type="Gene3D" id="1.50.10.10">
    <property type="match status" value="2"/>
</dbReference>
<accession>A0A183U112</accession>
<evidence type="ECO:0000256" key="6">
    <source>
        <dbReference type="PIRSR" id="PIRSR601382-2"/>
    </source>
</evidence>
<keyword evidence="6" id="KW-0106">Calcium</keyword>
<gene>
    <name evidence="8" type="ORF">TCNE_LOCUS2182</name>
</gene>
<sequence length="294" mass="33479">MGKAVEIAELLLPAFESPTGIPYAMFNARTGTARNWAWASGGCSILSKFGSLHLEFEYLSRIINRTIFSEKVARIREVLSSIEKPEGLYPNYLNPETGEWGPKHVSVGAFGDSFYEYLLKSWLLSNKQDDETEASMNEASLERKSNALRLAEQIANTCHESYVRSAIGIGPESFRFTEDAEAVAVSDREKYYTQRPEVIETWFYLWRATHDEKYREWCWCEAQAIEKHCQTKSGYSGIRNVYTTNVELDDVQQSFILAETFKYLFLVFSDDGVLPLGKWVFNTEAHPIPIASAV</sequence>
<dbReference type="GO" id="GO:0000139">
    <property type="term" value="C:Golgi membrane"/>
    <property type="evidence" value="ECO:0007669"/>
    <property type="project" value="TreeGrafter"/>
</dbReference>
<dbReference type="PRINTS" id="PR00747">
    <property type="entry name" value="GLYHDRLASE47"/>
</dbReference>
<dbReference type="InterPro" id="IPR036026">
    <property type="entry name" value="Seven-hairpin_glycosidases"/>
</dbReference>
<dbReference type="PANTHER" id="PTHR11742:SF6">
    <property type="entry name" value="MANNOSYL-OLIGOSACCHARIDE ALPHA-1,2-MANNOSIDASE IA-RELATED"/>
    <property type="match status" value="1"/>
</dbReference>
<evidence type="ECO:0000256" key="1">
    <source>
        <dbReference type="ARBA" id="ARBA00001913"/>
    </source>
</evidence>
<keyword evidence="9" id="KW-1185">Reference proteome</keyword>
<dbReference type="GO" id="GO:0005975">
    <property type="term" value="P:carbohydrate metabolic process"/>
    <property type="evidence" value="ECO:0007669"/>
    <property type="project" value="InterPro"/>
</dbReference>
<keyword evidence="6" id="KW-0479">Metal-binding</keyword>
<comment type="pathway">
    <text evidence="2">Protein modification; protein glycosylation.</text>
</comment>
<dbReference type="PANTHER" id="PTHR11742">
    <property type="entry name" value="MANNOSYL-OLIGOSACCHARIDE ALPHA-1,2-MANNOSIDASE-RELATED"/>
    <property type="match status" value="1"/>
</dbReference>
<evidence type="ECO:0000313" key="9">
    <source>
        <dbReference type="Proteomes" id="UP000050794"/>
    </source>
</evidence>
<proteinExistence type="inferred from homology"/>
<keyword evidence="5" id="KW-1015">Disulfide bond</keyword>
<dbReference type="GO" id="GO:0005509">
    <property type="term" value="F:calcium ion binding"/>
    <property type="evidence" value="ECO:0007669"/>
    <property type="project" value="InterPro"/>
</dbReference>
<reference evidence="10" key="1">
    <citation type="submission" date="2016-06" db="UniProtKB">
        <authorList>
            <consortium name="WormBaseParasite"/>
        </authorList>
    </citation>
    <scope>IDENTIFICATION</scope>
</reference>
<dbReference type="InterPro" id="IPR001382">
    <property type="entry name" value="Glyco_hydro_47"/>
</dbReference>
<dbReference type="EMBL" id="UYWY01002048">
    <property type="protein sequence ID" value="VDM27614.1"/>
    <property type="molecule type" value="Genomic_DNA"/>
</dbReference>
<dbReference type="GO" id="GO:0004571">
    <property type="term" value="F:mannosyl-oligosaccharide 1,2-alpha-mannosidase activity"/>
    <property type="evidence" value="ECO:0007669"/>
    <property type="project" value="InterPro"/>
</dbReference>
<feature type="binding site" evidence="6">
    <location>
        <position position="283"/>
    </location>
    <ligand>
        <name>Ca(2+)</name>
        <dbReference type="ChEBI" id="CHEBI:29108"/>
    </ligand>
</feature>
<dbReference type="EC" id="3.2.1.-" evidence="7"/>
<keyword evidence="7" id="KW-0326">Glycosidase</keyword>
<evidence type="ECO:0000256" key="5">
    <source>
        <dbReference type="ARBA" id="ARBA00023157"/>
    </source>
</evidence>
<dbReference type="WBParaSite" id="TCNE_0000218201-mRNA-1">
    <property type="protein sequence ID" value="TCNE_0000218201-mRNA-1"/>
    <property type="gene ID" value="TCNE_0000218201"/>
</dbReference>
<evidence type="ECO:0000256" key="4">
    <source>
        <dbReference type="ARBA" id="ARBA00022801"/>
    </source>
</evidence>
<dbReference type="Pfam" id="PF01532">
    <property type="entry name" value="Glyco_hydro_47"/>
    <property type="match status" value="2"/>
</dbReference>
<dbReference type="Proteomes" id="UP000050794">
    <property type="component" value="Unassembled WGS sequence"/>
</dbReference>
<evidence type="ECO:0000256" key="7">
    <source>
        <dbReference type="RuleBase" id="RU361193"/>
    </source>
</evidence>
<dbReference type="InterPro" id="IPR050749">
    <property type="entry name" value="Glycosyl_Hydrolase_47"/>
</dbReference>
<organism evidence="9 10">
    <name type="scientific">Toxocara canis</name>
    <name type="common">Canine roundworm</name>
    <dbReference type="NCBI Taxonomy" id="6265"/>
    <lineage>
        <taxon>Eukaryota</taxon>
        <taxon>Metazoa</taxon>
        <taxon>Ecdysozoa</taxon>
        <taxon>Nematoda</taxon>
        <taxon>Chromadorea</taxon>
        <taxon>Rhabditida</taxon>
        <taxon>Spirurina</taxon>
        <taxon>Ascaridomorpha</taxon>
        <taxon>Ascaridoidea</taxon>
        <taxon>Toxocaridae</taxon>
        <taxon>Toxocara</taxon>
    </lineage>
</organism>
<dbReference type="GO" id="GO:0005783">
    <property type="term" value="C:endoplasmic reticulum"/>
    <property type="evidence" value="ECO:0007669"/>
    <property type="project" value="TreeGrafter"/>
</dbReference>
<keyword evidence="4 7" id="KW-0378">Hydrolase</keyword>
<dbReference type="AlphaFoldDB" id="A0A183U112"/>
<reference evidence="8 9" key="2">
    <citation type="submission" date="2018-11" db="EMBL/GenBank/DDBJ databases">
        <authorList>
            <consortium name="Pathogen Informatics"/>
        </authorList>
    </citation>
    <scope>NUCLEOTIDE SEQUENCE [LARGE SCALE GENOMIC DNA]</scope>
</reference>
<comment type="similarity">
    <text evidence="3 7">Belongs to the glycosyl hydrolase 47 family.</text>
</comment>
<name>A0A183U112_TOXCA</name>
<comment type="cofactor">
    <cofactor evidence="1 6">
        <name>Ca(2+)</name>
        <dbReference type="ChEBI" id="CHEBI:29108"/>
    </cofactor>
</comment>
<evidence type="ECO:0000256" key="2">
    <source>
        <dbReference type="ARBA" id="ARBA00004922"/>
    </source>
</evidence>
<dbReference type="SUPFAM" id="SSF48225">
    <property type="entry name" value="Seven-hairpin glycosidases"/>
    <property type="match status" value="1"/>
</dbReference>
<dbReference type="InterPro" id="IPR012341">
    <property type="entry name" value="6hp_glycosidase-like_sf"/>
</dbReference>
<protein>
    <recommendedName>
        <fullName evidence="7">alpha-1,2-Mannosidase</fullName>
        <ecNumber evidence="7">3.2.1.-</ecNumber>
    </recommendedName>
</protein>
<evidence type="ECO:0000256" key="3">
    <source>
        <dbReference type="ARBA" id="ARBA00007658"/>
    </source>
</evidence>